<keyword evidence="3" id="KW-0963">Cytoplasm</keyword>
<keyword evidence="7" id="KW-0805">Transcription regulation</keyword>
<dbReference type="PANTHER" id="PTHR31169:SF8">
    <property type="entry name" value="ZINC-FINGER DOMAIN OF MONOAMINE-OXIDASE A REPRESSOR R1 PROTEIN"/>
    <property type="match status" value="1"/>
</dbReference>
<organism evidence="12 13">
    <name type="scientific">Trichomalopsis sarcophagae</name>
    <dbReference type="NCBI Taxonomy" id="543379"/>
    <lineage>
        <taxon>Eukaryota</taxon>
        <taxon>Metazoa</taxon>
        <taxon>Ecdysozoa</taxon>
        <taxon>Arthropoda</taxon>
        <taxon>Hexapoda</taxon>
        <taxon>Insecta</taxon>
        <taxon>Pterygota</taxon>
        <taxon>Neoptera</taxon>
        <taxon>Endopterygota</taxon>
        <taxon>Hymenoptera</taxon>
        <taxon>Apocrita</taxon>
        <taxon>Proctotrupomorpha</taxon>
        <taxon>Chalcidoidea</taxon>
        <taxon>Pteromalidae</taxon>
        <taxon>Pteromalinae</taxon>
        <taxon>Trichomalopsis</taxon>
    </lineage>
</organism>
<feature type="region of interest" description="Disordered" evidence="10">
    <location>
        <begin position="144"/>
        <end position="186"/>
    </location>
</feature>
<feature type="compositionally biased region" description="Acidic residues" evidence="10">
    <location>
        <begin position="98"/>
        <end position="107"/>
    </location>
</feature>
<gene>
    <name evidence="12" type="ORF">TSAR_012043</name>
</gene>
<sequence length="307" mass="35223">MCDTEDYEALRLKNIAERNAFLQDFLKDIKEDAEEIKQLENTRLSIVQKENRPPRTPRSVTRRRRSSANKSPTFTGPVRLEFRKKYNTRSKKRKLEEGENDEEDDELKSDQDIIVPKSRSNLKVMFPWSRPLQRDLDLMKFDFSEEEDNDSEESDEELYAPTKRKRMQRVTKSAYDPSAIPSPDEITPRMLNNIAQKASGKVYDAVNGSSCHQCRQKTKDTKTVCRSGECIGVRGQFCGPCLRGRYGESALEALQNPHWACPPCRGLCNCSICRTRNGQRPTGILAPLAKEEGFESVKDYLQANDDD</sequence>
<protein>
    <recommendedName>
        <fullName evidence="11">Zinc-finger domain-containing protein</fullName>
    </recommendedName>
</protein>
<dbReference type="PANTHER" id="PTHR31169">
    <property type="entry name" value="OS05G0300700 PROTEIN"/>
    <property type="match status" value="1"/>
</dbReference>
<dbReference type="STRING" id="543379.A0A232F4R1"/>
<evidence type="ECO:0000256" key="10">
    <source>
        <dbReference type="SAM" id="MobiDB-lite"/>
    </source>
</evidence>
<evidence type="ECO:0000256" key="3">
    <source>
        <dbReference type="ARBA" id="ARBA00022490"/>
    </source>
</evidence>
<evidence type="ECO:0000313" key="12">
    <source>
        <dbReference type="EMBL" id="OXU25453.1"/>
    </source>
</evidence>
<evidence type="ECO:0000256" key="5">
    <source>
        <dbReference type="ARBA" id="ARBA00022553"/>
    </source>
</evidence>
<dbReference type="EMBL" id="NNAY01001022">
    <property type="protein sequence ID" value="OXU25453.1"/>
    <property type="molecule type" value="Genomic_DNA"/>
</dbReference>
<keyword evidence="4" id="KW-1017">Isopeptide bond</keyword>
<feature type="domain" description="Zinc-finger" evidence="11">
    <location>
        <begin position="203"/>
        <end position="301"/>
    </location>
</feature>
<feature type="region of interest" description="Disordered" evidence="10">
    <location>
        <begin position="43"/>
        <end position="78"/>
    </location>
</feature>
<dbReference type="InterPro" id="IPR040221">
    <property type="entry name" value="CDCA7/CDA7L"/>
</dbReference>
<evidence type="ECO:0000256" key="9">
    <source>
        <dbReference type="ARBA" id="ARBA00023242"/>
    </source>
</evidence>
<feature type="compositionally biased region" description="Acidic residues" evidence="10">
    <location>
        <begin position="144"/>
        <end position="158"/>
    </location>
</feature>
<dbReference type="GO" id="GO:0006355">
    <property type="term" value="P:regulation of DNA-templated transcription"/>
    <property type="evidence" value="ECO:0007669"/>
    <property type="project" value="InterPro"/>
</dbReference>
<dbReference type="OrthoDB" id="298344at2759"/>
<keyword evidence="8" id="KW-0804">Transcription</keyword>
<evidence type="ECO:0000256" key="1">
    <source>
        <dbReference type="ARBA" id="ARBA00004123"/>
    </source>
</evidence>
<comment type="subcellular location">
    <subcellularLocation>
        <location evidence="2">Cytoplasm</location>
    </subcellularLocation>
    <subcellularLocation>
        <location evidence="1">Nucleus</location>
    </subcellularLocation>
</comment>
<evidence type="ECO:0000256" key="2">
    <source>
        <dbReference type="ARBA" id="ARBA00004496"/>
    </source>
</evidence>
<dbReference type="AlphaFoldDB" id="A0A232F4R1"/>
<keyword evidence="6" id="KW-0832">Ubl conjugation</keyword>
<evidence type="ECO:0000256" key="4">
    <source>
        <dbReference type="ARBA" id="ARBA00022499"/>
    </source>
</evidence>
<evidence type="ECO:0000256" key="7">
    <source>
        <dbReference type="ARBA" id="ARBA00023015"/>
    </source>
</evidence>
<comment type="caution">
    <text evidence="12">The sequence shown here is derived from an EMBL/GenBank/DDBJ whole genome shotgun (WGS) entry which is preliminary data.</text>
</comment>
<reference evidence="12 13" key="1">
    <citation type="journal article" date="2017" name="Curr. Biol.">
        <title>The Evolution of Venom by Co-option of Single-Copy Genes.</title>
        <authorList>
            <person name="Martinson E.O."/>
            <person name="Mrinalini"/>
            <person name="Kelkar Y.D."/>
            <person name="Chang C.H."/>
            <person name="Werren J.H."/>
        </authorList>
    </citation>
    <scope>NUCLEOTIDE SEQUENCE [LARGE SCALE GENOMIC DNA]</scope>
    <source>
        <strain evidence="12 13">Alberta</strain>
        <tissue evidence="12">Whole body</tissue>
    </source>
</reference>
<evidence type="ECO:0000259" key="11">
    <source>
        <dbReference type="Pfam" id="PF10497"/>
    </source>
</evidence>
<dbReference type="GO" id="GO:0005634">
    <property type="term" value="C:nucleus"/>
    <property type="evidence" value="ECO:0007669"/>
    <property type="project" value="UniProtKB-SubCell"/>
</dbReference>
<feature type="region of interest" description="Disordered" evidence="10">
    <location>
        <begin position="90"/>
        <end position="112"/>
    </location>
</feature>
<keyword evidence="5" id="KW-0597">Phosphoprotein</keyword>
<dbReference type="InterPro" id="IPR018866">
    <property type="entry name" value="Znf-4CXXC_R1"/>
</dbReference>
<name>A0A232F4R1_9HYME</name>
<dbReference type="GO" id="GO:0005737">
    <property type="term" value="C:cytoplasm"/>
    <property type="evidence" value="ECO:0007669"/>
    <property type="project" value="UniProtKB-SubCell"/>
</dbReference>
<dbReference type="Proteomes" id="UP000215335">
    <property type="component" value="Unassembled WGS sequence"/>
</dbReference>
<accession>A0A232F4R1</accession>
<evidence type="ECO:0000256" key="6">
    <source>
        <dbReference type="ARBA" id="ARBA00022843"/>
    </source>
</evidence>
<keyword evidence="9" id="KW-0539">Nucleus</keyword>
<proteinExistence type="predicted"/>
<evidence type="ECO:0000256" key="8">
    <source>
        <dbReference type="ARBA" id="ARBA00023163"/>
    </source>
</evidence>
<keyword evidence="13" id="KW-1185">Reference proteome</keyword>
<evidence type="ECO:0000313" key="13">
    <source>
        <dbReference type="Proteomes" id="UP000215335"/>
    </source>
</evidence>
<dbReference type="Pfam" id="PF10497">
    <property type="entry name" value="zf-4CXXC_R1"/>
    <property type="match status" value="1"/>
</dbReference>